<comment type="cofactor">
    <cofactor evidence="8">
        <name>Cu cation</name>
        <dbReference type="ChEBI" id="CHEBI:23378"/>
    </cofactor>
    <text evidence="8">Contains 1 topaquinone per subunit.</text>
</comment>
<dbReference type="GO" id="GO:0005507">
    <property type="term" value="F:copper ion binding"/>
    <property type="evidence" value="ECO:0007669"/>
    <property type="project" value="InterPro"/>
</dbReference>
<keyword evidence="4 8" id="KW-0560">Oxidoreductase</keyword>
<evidence type="ECO:0000256" key="1">
    <source>
        <dbReference type="ARBA" id="ARBA00007983"/>
    </source>
</evidence>
<dbReference type="SUPFAM" id="SSF54416">
    <property type="entry name" value="Amine oxidase N-terminal region"/>
    <property type="match status" value="1"/>
</dbReference>
<evidence type="ECO:0000256" key="9">
    <source>
        <dbReference type="SAM" id="Phobius"/>
    </source>
</evidence>
<keyword evidence="9" id="KW-0812">Transmembrane</keyword>
<feature type="modified residue" description="2',4',5'-topaquinone" evidence="7">
    <location>
        <position position="564"/>
    </location>
</feature>
<gene>
    <name evidence="11" type="ORF">g.40263</name>
</gene>
<keyword evidence="2 8" id="KW-0479">Metal-binding</keyword>
<comment type="similarity">
    <text evidence="1 8">Belongs to the copper/topaquinone oxidase family.</text>
</comment>
<organism evidence="11">
    <name type="scientific">Auxenochlorella protothecoides</name>
    <name type="common">Green microalga</name>
    <name type="synonym">Chlorella protothecoides</name>
    <dbReference type="NCBI Taxonomy" id="3075"/>
    <lineage>
        <taxon>Eukaryota</taxon>
        <taxon>Viridiplantae</taxon>
        <taxon>Chlorophyta</taxon>
        <taxon>core chlorophytes</taxon>
        <taxon>Trebouxiophyceae</taxon>
        <taxon>Chlorellales</taxon>
        <taxon>Chlorellaceae</taxon>
        <taxon>Auxenochlorella</taxon>
    </lineage>
</organism>
<evidence type="ECO:0000256" key="4">
    <source>
        <dbReference type="ARBA" id="ARBA00023002"/>
    </source>
</evidence>
<dbReference type="EC" id="1.4.3.-" evidence="8"/>
<dbReference type="PANTHER" id="PTHR10638:SF20">
    <property type="entry name" value="AMINE OXIDASE"/>
    <property type="match status" value="1"/>
</dbReference>
<accession>A0A1D1ZP82</accession>
<keyword evidence="3 6" id="KW-0801">TPQ</keyword>
<evidence type="ECO:0000256" key="5">
    <source>
        <dbReference type="ARBA" id="ARBA00023008"/>
    </source>
</evidence>
<dbReference type="InterPro" id="IPR036460">
    <property type="entry name" value="Cu_amine_oxidase_C_sf"/>
</dbReference>
<proteinExistence type="inferred from homology"/>
<dbReference type="PANTHER" id="PTHR10638">
    <property type="entry name" value="COPPER AMINE OXIDASE"/>
    <property type="match status" value="1"/>
</dbReference>
<evidence type="ECO:0000256" key="6">
    <source>
        <dbReference type="PIRSR" id="PIRSR600269-50"/>
    </source>
</evidence>
<dbReference type="SUPFAM" id="SSF49998">
    <property type="entry name" value="Amine oxidase catalytic domain"/>
    <property type="match status" value="1"/>
</dbReference>
<name>A0A1D1ZP82_AUXPR</name>
<dbReference type="GO" id="GO:0048038">
    <property type="term" value="F:quinone binding"/>
    <property type="evidence" value="ECO:0007669"/>
    <property type="project" value="InterPro"/>
</dbReference>
<keyword evidence="9" id="KW-0472">Membrane</keyword>
<dbReference type="GO" id="GO:0009308">
    <property type="term" value="P:amine metabolic process"/>
    <property type="evidence" value="ECO:0007669"/>
    <property type="project" value="UniProtKB-UniRule"/>
</dbReference>
<evidence type="ECO:0000313" key="11">
    <source>
        <dbReference type="EMBL" id="JAT68780.1"/>
    </source>
</evidence>
<dbReference type="AlphaFoldDB" id="A0A1D1ZP82"/>
<dbReference type="EMBL" id="GDKF01009842">
    <property type="protein sequence ID" value="JAT68780.1"/>
    <property type="molecule type" value="Transcribed_RNA"/>
</dbReference>
<dbReference type="Pfam" id="PF01179">
    <property type="entry name" value="Cu_amine_oxid"/>
    <property type="match status" value="1"/>
</dbReference>
<feature type="active site" description="Schiff-base intermediate with substrate; via topaquinone" evidence="6">
    <location>
        <position position="564"/>
    </location>
</feature>
<evidence type="ECO:0000256" key="3">
    <source>
        <dbReference type="ARBA" id="ARBA00022772"/>
    </source>
</evidence>
<evidence type="ECO:0000256" key="8">
    <source>
        <dbReference type="RuleBase" id="RU000672"/>
    </source>
</evidence>
<evidence type="ECO:0000256" key="2">
    <source>
        <dbReference type="ARBA" id="ARBA00022723"/>
    </source>
</evidence>
<keyword evidence="5 8" id="KW-0186">Copper</keyword>
<feature type="transmembrane region" description="Helical" evidence="9">
    <location>
        <begin position="28"/>
        <end position="49"/>
    </location>
</feature>
<reference evidence="11" key="1">
    <citation type="submission" date="2015-08" db="EMBL/GenBank/DDBJ databases">
        <authorList>
            <person name="Babu N.S."/>
            <person name="Beckwith C.J."/>
            <person name="Beseler K.G."/>
            <person name="Brison A."/>
            <person name="Carone J.V."/>
            <person name="Caskin T.P."/>
            <person name="Diamond M."/>
            <person name="Durham M.E."/>
            <person name="Foxe J.M."/>
            <person name="Go M."/>
            <person name="Henderson B.A."/>
            <person name="Jones I.B."/>
            <person name="McGettigan J.A."/>
            <person name="Micheletti S.J."/>
            <person name="Nasrallah M.E."/>
            <person name="Ortiz D."/>
            <person name="Piller C.R."/>
            <person name="Privatt S.R."/>
            <person name="Schneider S.L."/>
            <person name="Sharp S."/>
            <person name="Smith T.C."/>
            <person name="Stanton J.D."/>
            <person name="Ullery H.E."/>
            <person name="Wilson R.J."/>
            <person name="Serrano M.G."/>
            <person name="Buck G."/>
            <person name="Lee V."/>
            <person name="Wang Y."/>
            <person name="Carvalho R."/>
            <person name="Voegtly L."/>
            <person name="Shi R."/>
            <person name="Duckworth R."/>
            <person name="Johnson A."/>
            <person name="Loviza R."/>
            <person name="Walstead R."/>
            <person name="Shah Z."/>
            <person name="Kiflezghi M."/>
            <person name="Wade K."/>
            <person name="Ball S.L."/>
            <person name="Bradley K.W."/>
            <person name="Asai D.J."/>
            <person name="Bowman C.A."/>
            <person name="Russell D.A."/>
            <person name="Pope W.H."/>
            <person name="Jacobs-Sera D."/>
            <person name="Hendrix R.W."/>
            <person name="Hatfull G.F."/>
        </authorList>
    </citation>
    <scope>NUCLEOTIDE SEQUENCE</scope>
</reference>
<dbReference type="Gene3D" id="3.10.450.40">
    <property type="match status" value="2"/>
</dbReference>
<dbReference type="PROSITE" id="PS01165">
    <property type="entry name" value="COPPER_AMINE_OXID_2"/>
    <property type="match status" value="1"/>
</dbReference>
<dbReference type="GO" id="GO:0008131">
    <property type="term" value="F:primary methylamine oxidase activity"/>
    <property type="evidence" value="ECO:0007669"/>
    <property type="project" value="InterPro"/>
</dbReference>
<dbReference type="InterPro" id="IPR015798">
    <property type="entry name" value="Cu_amine_oxidase_C"/>
</dbReference>
<dbReference type="GO" id="GO:0005886">
    <property type="term" value="C:plasma membrane"/>
    <property type="evidence" value="ECO:0007669"/>
    <property type="project" value="TreeGrafter"/>
</dbReference>
<comment type="PTM">
    <text evidence="7 8">Topaquinone (TPQ) is generated by copper-dependent autoxidation of a specific tyrosyl residue.</text>
</comment>
<protein>
    <recommendedName>
        <fullName evidence="8">Amine oxidase</fullName>
        <ecNumber evidence="8">1.4.3.-</ecNumber>
    </recommendedName>
</protein>
<keyword evidence="9" id="KW-1133">Transmembrane helix</keyword>
<dbReference type="InterPro" id="IPR016182">
    <property type="entry name" value="Cu_amine_oxidase_N-reg"/>
</dbReference>
<dbReference type="InterPro" id="IPR049947">
    <property type="entry name" value="Cu_Am_Ox_Cu-bd"/>
</dbReference>
<evidence type="ECO:0000259" key="10">
    <source>
        <dbReference type="Pfam" id="PF01179"/>
    </source>
</evidence>
<evidence type="ECO:0000256" key="7">
    <source>
        <dbReference type="PIRSR" id="PIRSR600269-51"/>
    </source>
</evidence>
<dbReference type="Gene3D" id="2.70.98.20">
    <property type="entry name" value="Copper amine oxidase, catalytic domain"/>
    <property type="match status" value="1"/>
</dbReference>
<feature type="domain" description="Copper amine oxidase catalytic" evidence="10">
    <location>
        <begin position="401"/>
        <end position="821"/>
    </location>
</feature>
<feature type="active site" description="Proton acceptor" evidence="6">
    <location>
        <position position="477"/>
    </location>
</feature>
<dbReference type="InterPro" id="IPR000269">
    <property type="entry name" value="Cu_amine_oxidase"/>
</dbReference>
<dbReference type="PRINTS" id="PR00766">
    <property type="entry name" value="CUDAOXIDASE"/>
</dbReference>
<sequence>MPDERGTVRNGLLGDCAWPSKNQASCTFIVMVAFIAGSLYMVPGVGNVIPGDRKFLSGRHLSTAHSGTEPNGGACASCDADPQPASAKVLDGAWAPRSHIFDQFTIEEADDIKAYVTDTLRLTDPSTIPDGSPGPQPTQDILYRIEPMPPPKAAAVAYLDGHGPEPERFAHVITYRGTASPRDIMEYRVGPLPVSNTTTTIALRAPGEIPFVKHPVDSISGGWGQEAVGKGAFELKDIFLSMTGGYCYASWVEDVSDLPEPSNVTAFDARGIPVQRHPCDWTFLSWLEYPVLQKDMMKRVALIKWQFVPEGRGGEEAYLHPLPLSFKMDQTDPNPSLWRNFDFEYCHQGPFDTAAALLEAFSDGSITRCSAPAFGTPGYDYTWATTDPRRLRAGNVEPGPRQYSPRGLRFAISSTRHTGRRFRWFGWEGHVTLRGDTGIALHDVTYKGRRILYELSHQDMYVSYSGYGGDGQTFYLDSAFGIGQNTRALKRGYDCPWNSAYLGSELQYGTAGAARQEDVICMFEDDMASPTWRHTHVGDSRGPHADGARAVEFVVRTVATIGNYDYMFDVRFKRDASIEVKVTMAGYMSTLFFDPGGGTRRDTPFGTRVHTNVLANLHDHLSGWKVDLDVAGVNNTFLTQTVKAGTFAEALKDVDPGAEAPGWISEPVLKYISTRRPDKEVGLVMNASQPTVWQFVNEKETNAWGMPRGYVIQSGVTTAQLLPPQHPLTKAAAWTKYHLAVTRSKDNEYRSHASMYDFFNPADAIVNLDNYLDGESVTNTDLIGWVTIGVQHIPRAEDVPLISNFGANFYIKPWNYFDSMEAIDTDSDDTDEWESCLPDLEGAKTYKWSFN</sequence>